<feature type="region of interest" description="Disordered" evidence="1">
    <location>
        <begin position="169"/>
        <end position="208"/>
    </location>
</feature>
<dbReference type="PANTHER" id="PTHR21456">
    <property type="entry name" value="FAMILY WITH SEQUENCE SIMILARITY 102"/>
    <property type="match status" value="1"/>
</dbReference>
<dbReference type="InterPro" id="IPR039931">
    <property type="entry name" value="EEIG1/2-like"/>
</dbReference>
<feature type="region of interest" description="Disordered" evidence="1">
    <location>
        <begin position="324"/>
        <end position="509"/>
    </location>
</feature>
<feature type="compositionally biased region" description="Basic residues" evidence="1">
    <location>
        <begin position="356"/>
        <end position="367"/>
    </location>
</feature>
<dbReference type="InterPro" id="IPR019448">
    <property type="entry name" value="NT-C2"/>
</dbReference>
<feature type="compositionally biased region" description="Basic residues" evidence="1">
    <location>
        <begin position="467"/>
        <end position="479"/>
    </location>
</feature>
<feature type="compositionally biased region" description="Low complexity" evidence="1">
    <location>
        <begin position="368"/>
        <end position="379"/>
    </location>
</feature>
<proteinExistence type="predicted"/>
<evidence type="ECO:0000259" key="2">
    <source>
        <dbReference type="PROSITE" id="PS51840"/>
    </source>
</evidence>
<dbReference type="EMBL" id="CM000230">
    <property type="protein sequence ID" value="EAQ71185.1"/>
    <property type="molecule type" value="Genomic_DNA"/>
</dbReference>
<evidence type="ECO:0000256" key="1">
    <source>
        <dbReference type="SAM" id="MobiDB-lite"/>
    </source>
</evidence>
<dbReference type="PROSITE" id="PS51840">
    <property type="entry name" value="C2_NT"/>
    <property type="match status" value="1"/>
</dbReference>
<dbReference type="Pfam" id="PF10358">
    <property type="entry name" value="NT-C2"/>
    <property type="match status" value="1"/>
</dbReference>
<sequence length="562" mass="60243">MLHFLPAVNKAKKPKFEVHLRIYDLNNVPLVNGVSQIKWHLPHSIHGEHRGRTGKCPISNHKVEYGYGKVVPVRIHIDRNNNLEECPIEFEVLQEFNEADERIVLGKVTLNLAEYVEESEAILRDRQDPNPGIVSTGLGGIPATVAATASAASAAVADQLHHQAGKLNLGHSRHRSSMSNDRPPPSPGSKASSAGNSTHQEVEAASDVREGIVRRHLMQESKINSTLKVGILMIQIDGDRNFVAPPLKTAPVFGGIAGLGMTGEGGDQDELSVGRAPAISKSRDASEMHDMYRTSLAAAIVAPPTEGELTADACIEDIFGGGSGFTDMDGEGGSRSTDSGGGRSGIGRSNSNASAHKYHHRRQRSQRSQRSAHFSAASSLAPPSIFGRDDSGNGSPSSDNDGSSSAGGIGGGTLRPKDVKAFFVGGHRRQRSGASERSSRTMLMAGSGGRSRSRGASGQEGESDHYGRRHRGEKSHHSSRSRDGSHSRAPSLASFATTGASSSDSDGFRRTREVDEFEMRDDLISWRLPGKVDAGNRKTNLSQPEMRIRGSCELVKARHLFT</sequence>
<dbReference type="AlphaFoldDB" id="Q2KFU3"/>
<name>Q2KFU3_PYRO7</name>
<reference evidence="3" key="1">
    <citation type="submission" date="2005-01" db="EMBL/GenBank/DDBJ databases">
        <title>The sequence of Magnaporthe grisea chromosome 7.</title>
        <authorList>
            <person name="Thon M.R."/>
            <person name="Pan H."/>
            <person name="Diener A."/>
            <person name="Papalas J."/>
            <person name="Taro A."/>
            <person name="Mitchell T."/>
            <person name="Dean R.A."/>
        </authorList>
    </citation>
    <scope>NUCLEOTIDE SEQUENCE</scope>
    <source>
        <strain evidence="3">70-15</strain>
    </source>
</reference>
<feature type="compositionally biased region" description="Low complexity" evidence="1">
    <location>
        <begin position="392"/>
        <end position="404"/>
    </location>
</feature>
<feature type="domain" description="C2 NT-type" evidence="2">
    <location>
        <begin position="6"/>
        <end position="149"/>
    </location>
</feature>
<organism evidence="3">
    <name type="scientific">Pyricularia oryzae (strain 70-15 / ATCC MYA-4617 / FGSC 8958)</name>
    <name type="common">Rice blast fungus</name>
    <name type="synonym">Magnaporthe oryzae</name>
    <dbReference type="NCBI Taxonomy" id="242507"/>
    <lineage>
        <taxon>Eukaryota</taxon>
        <taxon>Fungi</taxon>
        <taxon>Dikarya</taxon>
        <taxon>Ascomycota</taxon>
        <taxon>Pezizomycotina</taxon>
        <taxon>Sordariomycetes</taxon>
        <taxon>Sordariomycetidae</taxon>
        <taxon>Magnaporthales</taxon>
        <taxon>Pyriculariaceae</taxon>
        <taxon>Pyricularia</taxon>
    </lineage>
</organism>
<accession>Q2KFU3</accession>
<gene>
    <name evidence="3" type="ORF">MGCH7_ch7g592</name>
</gene>
<evidence type="ECO:0000313" key="3">
    <source>
        <dbReference type="EMBL" id="EAQ71185.1"/>
    </source>
</evidence>
<protein>
    <recommendedName>
        <fullName evidence="2">C2 NT-type domain-containing protein</fullName>
    </recommendedName>
</protein>
<feature type="compositionally biased region" description="Polar residues" evidence="1">
    <location>
        <begin position="494"/>
        <end position="505"/>
    </location>
</feature>
<dbReference type="PANTHER" id="PTHR21456:SF1">
    <property type="entry name" value="C2 NT-TYPE DOMAIN-CONTAINING PROTEIN"/>
    <property type="match status" value="1"/>
</dbReference>